<feature type="transmembrane region" description="Helical" evidence="2">
    <location>
        <begin position="50"/>
        <end position="72"/>
    </location>
</feature>
<feature type="transmembrane region" description="Helical" evidence="2">
    <location>
        <begin position="157"/>
        <end position="182"/>
    </location>
</feature>
<dbReference type="PANTHER" id="PTHR37544">
    <property type="entry name" value="SPRAY-RELATED"/>
    <property type="match status" value="1"/>
</dbReference>
<keyword evidence="2" id="KW-0472">Membrane</keyword>
<protein>
    <submittedName>
        <fullName evidence="3">Uncharacterized protein</fullName>
    </submittedName>
</protein>
<feature type="region of interest" description="Disordered" evidence="1">
    <location>
        <begin position="589"/>
        <end position="647"/>
    </location>
</feature>
<evidence type="ECO:0000256" key="2">
    <source>
        <dbReference type="SAM" id="Phobius"/>
    </source>
</evidence>
<feature type="region of interest" description="Disordered" evidence="1">
    <location>
        <begin position="1"/>
        <end position="22"/>
    </location>
</feature>
<dbReference type="RefSeq" id="XP_007400342.1">
    <property type="nucleotide sequence ID" value="XM_007400280.1"/>
</dbReference>
<sequence length="647" mass="70364">MPLFRSQSQGSTQSSRSRRYRESTHLIPTPGVDIARPDRHQAWPFSTWKVLALAVSMIMLGITIEVAQAISVRNNGFTVPQKNVFGGVASPSFLTAFFPTLLVYPLSYFWISADRVLRWYQPYIILSQGGARAEDSLLVDYVIVVVSLFRTLRRKEWLIHISMITALATSLYQPLAGAVLSIRQIPMTHPQNVTITTTLGLAPDTTLNTLDPFLAAAGFTEAAAFQSLPDPPFVQNGWSIAQFNAPSAGGLDVSLTLPTTGINSTANCTVPPSITLNTSNASDFTITATDKDGCTSVASFDPSSADQQYGTSQAYPGTCGLDPTLDVSFSPLVFWFFHTANNGTPQAQAVMCRPSIQLYNVDVSVYLTNNSLTDATVLNNFTSPNNITGAPLNGKIYNAVLFNQSGMDDFVKARAVAIQSLIPGAIFRLASQDPAFLQQSFDSPDNFLSLTNSIYTQHLAVSGKSVYFVAENGNAMAQETSLVERLVIDALAAHGLAGLLMLIGLTGIAVHLLHRHMRRGLYLSAAPGTIASVVALTSHSGFGDLLYPYDDPRAIRAKLANLRFSLDRRTGAIVADEYGYNGSAEEMRRRVGEQHAGGAEKMEMRRMPEPTAGLVQHQPQAEPDMEEAYMPELPYEQEPLVSPRPTR</sequence>
<feature type="compositionally biased region" description="Low complexity" evidence="1">
    <location>
        <begin position="1"/>
        <end position="15"/>
    </location>
</feature>
<name>K5VWK1_PHACS</name>
<dbReference type="EMBL" id="JH930477">
    <property type="protein sequence ID" value="EKM51190.1"/>
    <property type="molecule type" value="Genomic_DNA"/>
</dbReference>
<dbReference type="InParanoid" id="K5VWK1"/>
<feature type="compositionally biased region" description="Basic and acidic residues" evidence="1">
    <location>
        <begin position="589"/>
        <end position="608"/>
    </location>
</feature>
<dbReference type="InterPro" id="IPR021840">
    <property type="entry name" value="DUF3433"/>
</dbReference>
<evidence type="ECO:0000256" key="1">
    <source>
        <dbReference type="SAM" id="MobiDB-lite"/>
    </source>
</evidence>
<proteinExistence type="predicted"/>
<dbReference type="OrthoDB" id="3248909at2759"/>
<dbReference type="Proteomes" id="UP000008370">
    <property type="component" value="Unassembled WGS sequence"/>
</dbReference>
<evidence type="ECO:0000313" key="4">
    <source>
        <dbReference type="Proteomes" id="UP000008370"/>
    </source>
</evidence>
<keyword evidence="2" id="KW-0812">Transmembrane</keyword>
<dbReference type="GeneID" id="18911462"/>
<keyword evidence="2" id="KW-1133">Transmembrane helix</keyword>
<dbReference type="Pfam" id="PF11915">
    <property type="entry name" value="DUF3433"/>
    <property type="match status" value="1"/>
</dbReference>
<reference evidence="3 4" key="1">
    <citation type="journal article" date="2012" name="BMC Genomics">
        <title>Comparative genomics of the white-rot fungi, Phanerochaete carnosa and P. chrysosporium, to elucidate the genetic basis of the distinct wood types they colonize.</title>
        <authorList>
            <person name="Suzuki H."/>
            <person name="MacDonald J."/>
            <person name="Syed K."/>
            <person name="Salamov A."/>
            <person name="Hori C."/>
            <person name="Aerts A."/>
            <person name="Henrissat B."/>
            <person name="Wiebenga A."/>
            <person name="vanKuyk P.A."/>
            <person name="Barry K."/>
            <person name="Lindquist E."/>
            <person name="LaButti K."/>
            <person name="Lapidus A."/>
            <person name="Lucas S."/>
            <person name="Coutinho P."/>
            <person name="Gong Y."/>
            <person name="Samejima M."/>
            <person name="Mahadevan R."/>
            <person name="Abou-Zaid M."/>
            <person name="de Vries R.P."/>
            <person name="Igarashi K."/>
            <person name="Yadav J.S."/>
            <person name="Grigoriev I.V."/>
            <person name="Master E.R."/>
        </authorList>
    </citation>
    <scope>NUCLEOTIDE SEQUENCE [LARGE SCALE GENOMIC DNA]</scope>
    <source>
        <strain evidence="3 4">HHB-10118-sp</strain>
    </source>
</reference>
<dbReference type="STRING" id="650164.K5VWK1"/>
<accession>K5VWK1</accession>
<dbReference type="AlphaFoldDB" id="K5VWK1"/>
<evidence type="ECO:0000313" key="3">
    <source>
        <dbReference type="EMBL" id="EKM51190.1"/>
    </source>
</evidence>
<feature type="transmembrane region" description="Helical" evidence="2">
    <location>
        <begin position="491"/>
        <end position="513"/>
    </location>
</feature>
<gene>
    <name evidence="3" type="ORF">PHACADRAFT_200015</name>
</gene>
<organism evidence="3 4">
    <name type="scientific">Phanerochaete carnosa (strain HHB-10118-sp)</name>
    <name type="common">White-rot fungus</name>
    <name type="synonym">Peniophora carnosa</name>
    <dbReference type="NCBI Taxonomy" id="650164"/>
    <lineage>
        <taxon>Eukaryota</taxon>
        <taxon>Fungi</taxon>
        <taxon>Dikarya</taxon>
        <taxon>Basidiomycota</taxon>
        <taxon>Agaricomycotina</taxon>
        <taxon>Agaricomycetes</taxon>
        <taxon>Polyporales</taxon>
        <taxon>Phanerochaetaceae</taxon>
        <taxon>Phanerochaete</taxon>
    </lineage>
</organism>
<keyword evidence="4" id="KW-1185">Reference proteome</keyword>
<dbReference type="HOGENOM" id="CLU_021534_1_0_1"/>
<dbReference type="KEGG" id="pco:PHACADRAFT_200015"/>
<feature type="transmembrane region" description="Helical" evidence="2">
    <location>
        <begin position="92"/>
        <end position="111"/>
    </location>
</feature>